<accession>K9X3S7</accession>
<evidence type="ECO:0000313" key="2">
    <source>
        <dbReference type="Proteomes" id="UP000010475"/>
    </source>
</evidence>
<dbReference type="Proteomes" id="UP000010475">
    <property type="component" value="Chromosome"/>
</dbReference>
<name>K9X3S7_9NOST</name>
<proteinExistence type="predicted"/>
<organism evidence="1 2">
    <name type="scientific">Cylindrospermum stagnale PCC 7417</name>
    <dbReference type="NCBI Taxonomy" id="56107"/>
    <lineage>
        <taxon>Bacteria</taxon>
        <taxon>Bacillati</taxon>
        <taxon>Cyanobacteriota</taxon>
        <taxon>Cyanophyceae</taxon>
        <taxon>Nostocales</taxon>
        <taxon>Nostocaceae</taxon>
        <taxon>Cylindrospermum</taxon>
    </lineage>
</organism>
<dbReference type="HOGENOM" id="CLU_1446276_0_0_3"/>
<dbReference type="EMBL" id="CP003642">
    <property type="protein sequence ID" value="AFZ27088.1"/>
    <property type="molecule type" value="Genomic_DNA"/>
</dbReference>
<dbReference type="eggNOG" id="ENOG50328ZZ">
    <property type="taxonomic scope" value="Bacteria"/>
</dbReference>
<protein>
    <recommendedName>
        <fullName evidence="3">DUF4402 domain-containing protein</fullName>
    </recommendedName>
</protein>
<dbReference type="PATRIC" id="fig|56107.3.peg.5536"/>
<keyword evidence="2" id="KW-1185">Reference proteome</keyword>
<dbReference type="STRING" id="56107.Cylst_5039"/>
<gene>
    <name evidence="1" type="ORF">Cylst_5039</name>
</gene>
<evidence type="ECO:0000313" key="1">
    <source>
        <dbReference type="EMBL" id="AFZ27088.1"/>
    </source>
</evidence>
<evidence type="ECO:0008006" key="3">
    <source>
        <dbReference type="Google" id="ProtNLM"/>
    </source>
</evidence>
<dbReference type="RefSeq" id="WP_015210323.1">
    <property type="nucleotide sequence ID" value="NC_019757.1"/>
</dbReference>
<reference evidence="1 2" key="1">
    <citation type="submission" date="2012-06" db="EMBL/GenBank/DDBJ databases">
        <title>Finished chromosome of genome of Cylindrospermum stagnale PCC 7417.</title>
        <authorList>
            <consortium name="US DOE Joint Genome Institute"/>
            <person name="Gugger M."/>
            <person name="Coursin T."/>
            <person name="Rippka R."/>
            <person name="Tandeau De Marsac N."/>
            <person name="Huntemann M."/>
            <person name="Wei C.-L."/>
            <person name="Han J."/>
            <person name="Detter J.C."/>
            <person name="Han C."/>
            <person name="Tapia R."/>
            <person name="Chen A."/>
            <person name="Kyrpides N."/>
            <person name="Mavromatis K."/>
            <person name="Markowitz V."/>
            <person name="Szeto E."/>
            <person name="Ivanova N."/>
            <person name="Pagani I."/>
            <person name="Pati A."/>
            <person name="Goodwin L."/>
            <person name="Nordberg H.P."/>
            <person name="Cantor M.N."/>
            <person name="Hua S.X."/>
            <person name="Woyke T."/>
            <person name="Kerfeld C.A."/>
        </authorList>
    </citation>
    <scope>NUCLEOTIDE SEQUENCE [LARGE SCALE GENOMIC DNA]</scope>
    <source>
        <strain evidence="1 2">PCC 7417</strain>
    </source>
</reference>
<dbReference type="OrthoDB" id="484730at2"/>
<sequence>MPRNKTISCQHHLFKSLGITIALLGLQQPSTLAQSLFGNPEPTEINQLSTPQSLDIPPIAQTEISPTRNESVTNEQDLLAPPQFNIVITRDFSSIWQMRVPIDQVNSLYATYALKAGNGQNGVFSSQQNSNSTVQVSLEPLAITEVSRDQNSNTALVQGGVRLRMNLAKAQLAGAYAGQLTVTVNSK</sequence>
<dbReference type="KEGG" id="csg:Cylst_5039"/>
<dbReference type="AlphaFoldDB" id="K9X3S7"/>